<dbReference type="RefSeq" id="WP_192555799.1">
    <property type="nucleotide sequence ID" value="NZ_JACZZA010000006.1"/>
</dbReference>
<dbReference type="InterPro" id="IPR023393">
    <property type="entry name" value="START-like_dom_sf"/>
</dbReference>
<comment type="caution">
    <text evidence="3">The sequence shown here is derived from an EMBL/GenBank/DDBJ whole genome shotgun (WGS) entry which is preliminary data.</text>
</comment>
<dbReference type="CDD" id="cd07814">
    <property type="entry name" value="SRPBCC_CalC_Aha1-like"/>
    <property type="match status" value="1"/>
</dbReference>
<evidence type="ECO:0000313" key="4">
    <source>
        <dbReference type="Proteomes" id="UP000651010"/>
    </source>
</evidence>
<dbReference type="Gene3D" id="3.30.530.20">
    <property type="match status" value="1"/>
</dbReference>
<protein>
    <submittedName>
        <fullName evidence="3">SRPBCC domain-containing protein</fullName>
    </submittedName>
</protein>
<organism evidence="3 4">
    <name type="scientific">Dyella acidiphila</name>
    <dbReference type="NCBI Taxonomy" id="2775866"/>
    <lineage>
        <taxon>Bacteria</taxon>
        <taxon>Pseudomonadati</taxon>
        <taxon>Pseudomonadota</taxon>
        <taxon>Gammaproteobacteria</taxon>
        <taxon>Lysobacterales</taxon>
        <taxon>Rhodanobacteraceae</taxon>
        <taxon>Dyella</taxon>
    </lineage>
</organism>
<reference evidence="3 4" key="1">
    <citation type="submission" date="2020-09" db="EMBL/GenBank/DDBJ databases">
        <title>Dyella sp. 7MK23 isolated from forest soil.</title>
        <authorList>
            <person name="Fu J."/>
        </authorList>
    </citation>
    <scope>NUCLEOTIDE SEQUENCE [LARGE SCALE GENOMIC DNA]</scope>
    <source>
        <strain evidence="3 4">7MK23</strain>
    </source>
</reference>
<keyword evidence="4" id="KW-1185">Reference proteome</keyword>
<feature type="domain" description="Activator of Hsp90 ATPase homologue 1/2-like C-terminal" evidence="2">
    <location>
        <begin position="20"/>
        <end position="132"/>
    </location>
</feature>
<dbReference type="EMBL" id="JACZZA010000006">
    <property type="protein sequence ID" value="MBE1160938.1"/>
    <property type="molecule type" value="Genomic_DNA"/>
</dbReference>
<dbReference type="InterPro" id="IPR013538">
    <property type="entry name" value="ASHA1/2-like_C"/>
</dbReference>
<name>A0ABR9GA53_9GAMM</name>
<gene>
    <name evidence="3" type="ORF">IGX34_11095</name>
</gene>
<evidence type="ECO:0000256" key="1">
    <source>
        <dbReference type="ARBA" id="ARBA00006817"/>
    </source>
</evidence>
<dbReference type="Proteomes" id="UP000651010">
    <property type="component" value="Unassembled WGS sequence"/>
</dbReference>
<evidence type="ECO:0000313" key="3">
    <source>
        <dbReference type="EMBL" id="MBE1160938.1"/>
    </source>
</evidence>
<proteinExistence type="inferred from homology"/>
<sequence length="136" mass="15471">MNNPAAETLSVTVERDLPFAPEKIWRALTQPHLIQEWLMQNDFMPAVDHRFSFRADWGSVDGQVLVVEPNKTLAYTWSALGLESVVTWTLTPSGTGTHLRMVQAGFRQDQQQAYHGAQYGWQQFFAKLEQVLAHAD</sequence>
<evidence type="ECO:0000259" key="2">
    <source>
        <dbReference type="Pfam" id="PF08327"/>
    </source>
</evidence>
<dbReference type="SUPFAM" id="SSF55961">
    <property type="entry name" value="Bet v1-like"/>
    <property type="match status" value="1"/>
</dbReference>
<dbReference type="Pfam" id="PF08327">
    <property type="entry name" value="AHSA1"/>
    <property type="match status" value="1"/>
</dbReference>
<comment type="similarity">
    <text evidence="1">Belongs to the AHA1 family.</text>
</comment>
<accession>A0ABR9GA53</accession>